<gene>
    <name evidence="4" type="ORF">LMG7974_00706</name>
</gene>
<keyword evidence="2" id="KW-0732">Signal</keyword>
<evidence type="ECO:0000313" key="4">
    <source>
        <dbReference type="EMBL" id="CAD7287818.1"/>
    </source>
</evidence>
<dbReference type="EMBL" id="CAJHOF010000005">
    <property type="protein sequence ID" value="CAD7287818.1"/>
    <property type="molecule type" value="Genomic_DNA"/>
</dbReference>
<reference evidence="4 5" key="1">
    <citation type="submission" date="2020-11" db="EMBL/GenBank/DDBJ databases">
        <authorList>
            <person name="Peeters C."/>
        </authorList>
    </citation>
    <scope>NUCLEOTIDE SEQUENCE [LARGE SCALE GENOMIC DNA]</scope>
    <source>
        <strain evidence="4 5">LMG 7974</strain>
    </source>
</reference>
<dbReference type="RefSeq" id="WP_229932519.1">
    <property type="nucleotide sequence ID" value="NZ_CAJHOF010000005.1"/>
</dbReference>
<dbReference type="InterPro" id="IPR025711">
    <property type="entry name" value="PepSY"/>
</dbReference>
<organism evidence="4 5">
    <name type="scientific">Campylobacter majalis</name>
    <dbReference type="NCBI Taxonomy" id="2790656"/>
    <lineage>
        <taxon>Bacteria</taxon>
        <taxon>Pseudomonadati</taxon>
        <taxon>Campylobacterota</taxon>
        <taxon>Epsilonproteobacteria</taxon>
        <taxon>Campylobacterales</taxon>
        <taxon>Campylobacteraceae</taxon>
        <taxon>Campylobacter</taxon>
    </lineage>
</organism>
<comment type="caution">
    <text evidence="4">The sequence shown here is derived from an EMBL/GenBank/DDBJ whole genome shotgun (WGS) entry which is preliminary data.</text>
</comment>
<name>A0ABM8Q4K9_9BACT</name>
<accession>A0ABM8Q4K9</accession>
<evidence type="ECO:0000256" key="2">
    <source>
        <dbReference type="SAM" id="SignalP"/>
    </source>
</evidence>
<keyword evidence="5" id="KW-1185">Reference proteome</keyword>
<feature type="chain" id="PRO_5045119983" description="PepSY domain-containing protein" evidence="2">
    <location>
        <begin position="20"/>
        <end position="108"/>
    </location>
</feature>
<feature type="domain" description="PepSY" evidence="3">
    <location>
        <begin position="21"/>
        <end position="77"/>
    </location>
</feature>
<dbReference type="Proteomes" id="UP000789803">
    <property type="component" value="Unassembled WGS sequence"/>
</dbReference>
<feature type="signal peptide" evidence="2">
    <location>
        <begin position="1"/>
        <end position="19"/>
    </location>
</feature>
<evidence type="ECO:0000259" key="3">
    <source>
        <dbReference type="Pfam" id="PF03413"/>
    </source>
</evidence>
<proteinExistence type="predicted"/>
<dbReference type="Pfam" id="PF03413">
    <property type="entry name" value="PepSY"/>
    <property type="match status" value="1"/>
</dbReference>
<sequence length="108" mass="12122">MKKGIFTLALMLGVSTAFGAIGFDQAAKIAQDKTGAEIKGIVLAKDRAGEFYKVKSIKDDKFIEVQIDKNDGKIIDVKEFNKKDKNNRSNKKCDKNRAKDKVKQEQKQ</sequence>
<feature type="region of interest" description="Disordered" evidence="1">
    <location>
        <begin position="84"/>
        <end position="108"/>
    </location>
</feature>
<dbReference type="Gene3D" id="3.10.450.40">
    <property type="match status" value="1"/>
</dbReference>
<protein>
    <recommendedName>
        <fullName evidence="3">PepSY domain-containing protein</fullName>
    </recommendedName>
</protein>
<evidence type="ECO:0000256" key="1">
    <source>
        <dbReference type="SAM" id="MobiDB-lite"/>
    </source>
</evidence>
<evidence type="ECO:0000313" key="5">
    <source>
        <dbReference type="Proteomes" id="UP000789803"/>
    </source>
</evidence>